<accession>A0A2P2Q1E0</accession>
<dbReference type="AlphaFoldDB" id="A0A2P2Q1E0"/>
<proteinExistence type="predicted"/>
<dbReference type="EMBL" id="GGEC01080289">
    <property type="protein sequence ID" value="MBX60773.1"/>
    <property type="molecule type" value="Transcribed_RNA"/>
</dbReference>
<protein>
    <submittedName>
        <fullName evidence="1">Uncharacterized protein</fullName>
    </submittedName>
</protein>
<organism evidence="1">
    <name type="scientific">Rhizophora mucronata</name>
    <name type="common">Asiatic mangrove</name>
    <dbReference type="NCBI Taxonomy" id="61149"/>
    <lineage>
        <taxon>Eukaryota</taxon>
        <taxon>Viridiplantae</taxon>
        <taxon>Streptophyta</taxon>
        <taxon>Embryophyta</taxon>
        <taxon>Tracheophyta</taxon>
        <taxon>Spermatophyta</taxon>
        <taxon>Magnoliopsida</taxon>
        <taxon>eudicotyledons</taxon>
        <taxon>Gunneridae</taxon>
        <taxon>Pentapetalae</taxon>
        <taxon>rosids</taxon>
        <taxon>fabids</taxon>
        <taxon>Malpighiales</taxon>
        <taxon>Rhizophoraceae</taxon>
        <taxon>Rhizophora</taxon>
    </lineage>
</organism>
<reference evidence="1" key="1">
    <citation type="submission" date="2018-02" db="EMBL/GenBank/DDBJ databases">
        <title>Rhizophora mucronata_Transcriptome.</title>
        <authorList>
            <person name="Meera S.P."/>
            <person name="Sreeshan A."/>
            <person name="Augustine A."/>
        </authorList>
    </citation>
    <scope>NUCLEOTIDE SEQUENCE</scope>
    <source>
        <tissue evidence="1">Leaf</tissue>
    </source>
</reference>
<sequence length="42" mass="4755">MQPGNVFNNMKCNQSTMSISFIQNLQMSSNNARPHIIHPIPL</sequence>
<name>A0A2P2Q1E0_RHIMU</name>
<evidence type="ECO:0000313" key="1">
    <source>
        <dbReference type="EMBL" id="MBX60773.1"/>
    </source>
</evidence>